<dbReference type="Gene3D" id="3.40.50.10190">
    <property type="entry name" value="BRCT domain"/>
    <property type="match status" value="2"/>
</dbReference>
<evidence type="ECO:0000256" key="3">
    <source>
        <dbReference type="ARBA" id="ARBA00023242"/>
    </source>
</evidence>
<dbReference type="InterPro" id="IPR051579">
    <property type="entry name" value="DDR_Transcriptional_Reg"/>
</dbReference>
<accession>A0A6G1KB27</accession>
<dbReference type="InterPro" id="IPR036420">
    <property type="entry name" value="BRCT_dom_sf"/>
</dbReference>
<dbReference type="Proteomes" id="UP000799428">
    <property type="component" value="Unassembled WGS sequence"/>
</dbReference>
<evidence type="ECO:0000256" key="1">
    <source>
        <dbReference type="ARBA" id="ARBA00004123"/>
    </source>
</evidence>
<dbReference type="OrthoDB" id="342264at2759"/>
<name>A0A6G1KB27_9PLEO</name>
<evidence type="ECO:0000313" key="7">
    <source>
        <dbReference type="Proteomes" id="UP000799428"/>
    </source>
</evidence>
<feature type="compositionally biased region" description="Polar residues" evidence="4">
    <location>
        <begin position="361"/>
        <end position="371"/>
    </location>
</feature>
<dbReference type="GO" id="GO:0005634">
    <property type="term" value="C:nucleus"/>
    <property type="evidence" value="ECO:0007669"/>
    <property type="project" value="UniProtKB-SubCell"/>
</dbReference>
<feature type="compositionally biased region" description="Polar residues" evidence="4">
    <location>
        <begin position="173"/>
        <end position="197"/>
    </location>
</feature>
<reference evidence="6" key="1">
    <citation type="journal article" date="2020" name="Stud. Mycol.">
        <title>101 Dothideomycetes genomes: a test case for predicting lifestyles and emergence of pathogens.</title>
        <authorList>
            <person name="Haridas S."/>
            <person name="Albert R."/>
            <person name="Binder M."/>
            <person name="Bloem J."/>
            <person name="Labutti K."/>
            <person name="Salamov A."/>
            <person name="Andreopoulos B."/>
            <person name="Baker S."/>
            <person name="Barry K."/>
            <person name="Bills G."/>
            <person name="Bluhm B."/>
            <person name="Cannon C."/>
            <person name="Castanera R."/>
            <person name="Culley D."/>
            <person name="Daum C."/>
            <person name="Ezra D."/>
            <person name="Gonzalez J."/>
            <person name="Henrissat B."/>
            <person name="Kuo A."/>
            <person name="Liang C."/>
            <person name="Lipzen A."/>
            <person name="Lutzoni F."/>
            <person name="Magnuson J."/>
            <person name="Mondo S."/>
            <person name="Nolan M."/>
            <person name="Ohm R."/>
            <person name="Pangilinan J."/>
            <person name="Park H.-J."/>
            <person name="Ramirez L."/>
            <person name="Alfaro M."/>
            <person name="Sun H."/>
            <person name="Tritt A."/>
            <person name="Yoshinaga Y."/>
            <person name="Zwiers L.-H."/>
            <person name="Turgeon B."/>
            <person name="Goodwin S."/>
            <person name="Spatafora J."/>
            <person name="Crous P."/>
            <person name="Grigoriev I."/>
        </authorList>
    </citation>
    <scope>NUCLEOTIDE SEQUENCE</scope>
    <source>
        <strain evidence="6">CBS 279.74</strain>
    </source>
</reference>
<feature type="compositionally biased region" description="Polar residues" evidence="4">
    <location>
        <begin position="299"/>
        <end position="322"/>
    </location>
</feature>
<dbReference type="GO" id="GO:0006974">
    <property type="term" value="P:DNA damage response"/>
    <property type="evidence" value="ECO:0007669"/>
    <property type="project" value="UniProtKB-KW"/>
</dbReference>
<evidence type="ECO:0000313" key="6">
    <source>
        <dbReference type="EMBL" id="KAF2710008.1"/>
    </source>
</evidence>
<dbReference type="SUPFAM" id="SSF52113">
    <property type="entry name" value="BRCT domain"/>
    <property type="match status" value="1"/>
</dbReference>
<evidence type="ECO:0000256" key="4">
    <source>
        <dbReference type="SAM" id="MobiDB-lite"/>
    </source>
</evidence>
<dbReference type="AlphaFoldDB" id="A0A6G1KB27"/>
<protein>
    <recommendedName>
        <fullName evidence="5">BRCT domain-containing protein</fullName>
    </recommendedName>
</protein>
<keyword evidence="3" id="KW-0539">Nucleus</keyword>
<organism evidence="6 7">
    <name type="scientific">Pleomassaria siparia CBS 279.74</name>
    <dbReference type="NCBI Taxonomy" id="1314801"/>
    <lineage>
        <taxon>Eukaryota</taxon>
        <taxon>Fungi</taxon>
        <taxon>Dikarya</taxon>
        <taxon>Ascomycota</taxon>
        <taxon>Pezizomycotina</taxon>
        <taxon>Dothideomycetes</taxon>
        <taxon>Pleosporomycetidae</taxon>
        <taxon>Pleosporales</taxon>
        <taxon>Pleomassariaceae</taxon>
        <taxon>Pleomassaria</taxon>
    </lineage>
</organism>
<gene>
    <name evidence="6" type="ORF">K504DRAFT_533022</name>
</gene>
<evidence type="ECO:0000256" key="2">
    <source>
        <dbReference type="ARBA" id="ARBA00022763"/>
    </source>
</evidence>
<dbReference type="PROSITE" id="PS50172">
    <property type="entry name" value="BRCT"/>
    <property type="match status" value="1"/>
</dbReference>
<proteinExistence type="predicted"/>
<dbReference type="CDD" id="cd17744">
    <property type="entry name" value="BRCT_MDC1_rpt1"/>
    <property type="match status" value="1"/>
</dbReference>
<comment type="subcellular location">
    <subcellularLocation>
        <location evidence="1">Nucleus</location>
    </subcellularLocation>
</comment>
<feature type="region of interest" description="Disordered" evidence="4">
    <location>
        <begin position="236"/>
        <end position="394"/>
    </location>
</feature>
<evidence type="ECO:0000259" key="5">
    <source>
        <dbReference type="PROSITE" id="PS50172"/>
    </source>
</evidence>
<feature type="region of interest" description="Disordered" evidence="4">
    <location>
        <begin position="150"/>
        <end position="197"/>
    </location>
</feature>
<feature type="compositionally biased region" description="Acidic residues" evidence="4">
    <location>
        <begin position="274"/>
        <end position="287"/>
    </location>
</feature>
<sequence length="608" mass="66353">MGWELVQLEPRPRGEAATPPAPLQFGMPVYLTHSSKEYLTLIPTIDENPVEALARIEVGHWGVKLTALSHDVRVKPKFPKFLTAHDPTSEEYHLSVASDGRSESIFLREGDSVFLSKATTCVKLAWNPSQVQVDSSLPVPEIPESDQANLCEEETEDDDDGDLDRTPLAPKRSGSTPANSVPHSVVQETPTADRLSSTLGYRKVSAQNTSPSDEKPLQLPILSCPTDVAQNDTATGAFSTASSKPVKEDTGPEGIQETPPAAKETPLEPSADMVIDDVQDDDNEDSTPDSTAARELKSILQSTAVSASRRSTKQPQRSTKSPKVQIPAKSSAKKRKSEADDESDGSRKRKKRATLDIQGTPKGTRSSQGSVQADGDESGSYEGPKPRVAFSNSGITPTSAVMKFLKKQGGIPVESVKGESCNILCVRDGALRKSMKLLLCVAHGIPIVTDAWLVKSAQQSRLLPLDSFKPSVPDQEKEWNFLLDAIWGKPQNIFTNYSIYFTPSLKAIYKPFSDIEEVCKEAGARRVLSKAAKDVKDKETKEMIILSLGEDSVDEDSTALMQKGLVCYSKDFLTLSILRGQLDLNSEEFRIKAPVVEPPKKRGRPRKS</sequence>
<dbReference type="PANTHER" id="PTHR23196">
    <property type="entry name" value="PAX TRANSCRIPTION ACTIVATION DOMAIN INTERACTING PROTEIN"/>
    <property type="match status" value="1"/>
</dbReference>
<keyword evidence="7" id="KW-1185">Reference proteome</keyword>
<feature type="domain" description="BRCT" evidence="5">
    <location>
        <begin position="401"/>
        <end position="470"/>
    </location>
</feature>
<dbReference type="InterPro" id="IPR001357">
    <property type="entry name" value="BRCT_dom"/>
</dbReference>
<dbReference type="EMBL" id="MU005769">
    <property type="protein sequence ID" value="KAF2710008.1"/>
    <property type="molecule type" value="Genomic_DNA"/>
</dbReference>
<feature type="compositionally biased region" description="Acidic residues" evidence="4">
    <location>
        <begin position="151"/>
        <end position="162"/>
    </location>
</feature>
<dbReference type="PANTHER" id="PTHR23196:SF1">
    <property type="entry name" value="PAX-INTERACTING PROTEIN 1"/>
    <property type="match status" value="1"/>
</dbReference>
<keyword evidence="2" id="KW-0227">DNA damage</keyword>